<accession>A0A1X7I1I9</accession>
<evidence type="ECO:0000259" key="1">
    <source>
        <dbReference type="Pfam" id="PF10979"/>
    </source>
</evidence>
<dbReference type="EMBL" id="FXAR01000001">
    <property type="protein sequence ID" value="SMG08228.1"/>
    <property type="molecule type" value="Genomic_DNA"/>
</dbReference>
<dbReference type="AlphaFoldDB" id="A0A1X7I1I9"/>
<dbReference type="Proteomes" id="UP000193309">
    <property type="component" value="Unassembled WGS sequence"/>
</dbReference>
<reference evidence="3" key="1">
    <citation type="submission" date="2017-04" db="EMBL/GenBank/DDBJ databases">
        <authorList>
            <person name="Varghese N."/>
            <person name="Submissions S."/>
        </authorList>
    </citation>
    <scope>NUCLEOTIDE SEQUENCE [LARGE SCALE GENOMIC DNA]</scope>
    <source>
        <strain evidence="3">VDS</strain>
    </source>
</reference>
<dbReference type="OrthoDB" id="3508128at2"/>
<evidence type="ECO:0000313" key="3">
    <source>
        <dbReference type="Proteomes" id="UP000193309"/>
    </source>
</evidence>
<keyword evidence="3" id="KW-1185">Reference proteome</keyword>
<evidence type="ECO:0000313" key="2">
    <source>
        <dbReference type="EMBL" id="SMG08228.1"/>
    </source>
</evidence>
<name>A0A1X7I1I9_9CORY</name>
<dbReference type="RefSeq" id="WP_159449764.1">
    <property type="nucleotide sequence ID" value="NZ_FXAR01000001.1"/>
</dbReference>
<proteinExistence type="predicted"/>
<gene>
    <name evidence="2" type="ORF">SAMN06295981_0331</name>
</gene>
<dbReference type="InterPro" id="IPR024498">
    <property type="entry name" value="DUF2786"/>
</dbReference>
<dbReference type="Pfam" id="PF10979">
    <property type="entry name" value="DUF2786"/>
    <property type="match status" value="1"/>
</dbReference>
<protein>
    <recommendedName>
        <fullName evidence="1">DUF2786 domain-containing protein</fullName>
    </recommendedName>
</protein>
<organism evidence="2 3">
    <name type="scientific">Corynebacterium pollutisoli</name>
    <dbReference type="NCBI Taxonomy" id="1610489"/>
    <lineage>
        <taxon>Bacteria</taxon>
        <taxon>Bacillati</taxon>
        <taxon>Actinomycetota</taxon>
        <taxon>Actinomycetes</taxon>
        <taxon>Mycobacteriales</taxon>
        <taxon>Corynebacteriaceae</taxon>
        <taxon>Corynebacterium</taxon>
    </lineage>
</organism>
<dbReference type="STRING" id="1610489.SAMN06295981_0331"/>
<feature type="domain" description="DUF2786" evidence="1">
    <location>
        <begin position="136"/>
        <end position="174"/>
    </location>
</feature>
<sequence>MNSPHRSLNFDDAPSFSDDNYRAALQIMLSDRLIHLARHGWAPDDLRHVAGPTIDPHLRSVLRQVTAVAPDRIRTAWQRQCRPPSLRRRPLAPVSELEPLLEAVDGLPCLSGTDDLTDLACLQSAGADTLTPEQQRARHRITGLLKKAESTTFSEEAETLIAKAQQLRQRYRIDSLDGDDTAPGAVVTVRIHLTAPWVRFQHLLLANIAVANSCRAILSTEVGIAALVGHPDDVQHTAELFASLNRQRDHFMRHSPGAVAAAHRGETAAYRRSFLQSYAYRIGDLLTEATSSTETSPEEQARALPVLAKRSVIAEEAFARIFPHTATLSMSHRFHAPGATDGIRAAERSHLGPERTAVGGA</sequence>